<gene>
    <name evidence="1" type="ORF">J4H92_09950</name>
</gene>
<dbReference type="AlphaFoldDB" id="A0A939MNW9"/>
<dbReference type="EMBL" id="JAGDYM010000011">
    <property type="protein sequence ID" value="MBO1902267.1"/>
    <property type="molecule type" value="Genomic_DNA"/>
</dbReference>
<evidence type="ECO:0000313" key="1">
    <source>
        <dbReference type="EMBL" id="MBO1902267.1"/>
    </source>
</evidence>
<proteinExistence type="predicted"/>
<comment type="caution">
    <text evidence="1">The sequence shown here is derived from an EMBL/GenBank/DDBJ whole genome shotgun (WGS) entry which is preliminary data.</text>
</comment>
<name>A0A939MNW9_9MICO</name>
<dbReference type="RefSeq" id="WP_208098036.1">
    <property type="nucleotide sequence ID" value="NZ_JAGDYM010000011.1"/>
</dbReference>
<sequence length="59" mass="6235">MDENTELNVGDDVVAVAGARGTIVDVNEMSNGEASYGVVDVNGAIRYYTAAGVKRFQQP</sequence>
<dbReference type="Proteomes" id="UP000664382">
    <property type="component" value="Unassembled WGS sequence"/>
</dbReference>
<organism evidence="1 2">
    <name type="scientific">Leucobacter weissii</name>
    <dbReference type="NCBI Taxonomy" id="1983706"/>
    <lineage>
        <taxon>Bacteria</taxon>
        <taxon>Bacillati</taxon>
        <taxon>Actinomycetota</taxon>
        <taxon>Actinomycetes</taxon>
        <taxon>Micrococcales</taxon>
        <taxon>Microbacteriaceae</taxon>
        <taxon>Leucobacter</taxon>
    </lineage>
</organism>
<keyword evidence="2" id="KW-1185">Reference proteome</keyword>
<reference evidence="1" key="1">
    <citation type="submission" date="2021-03" db="EMBL/GenBank/DDBJ databases">
        <title>Leucobacter chromiisoli sp. nov., isolated from chromium-containing soil of chemical plant.</title>
        <authorList>
            <person name="Xu Z."/>
        </authorList>
    </citation>
    <scope>NUCLEOTIDE SEQUENCE</scope>
    <source>
        <strain evidence="1">S27</strain>
    </source>
</reference>
<protein>
    <submittedName>
        <fullName evidence="1">Uncharacterized protein</fullName>
    </submittedName>
</protein>
<evidence type="ECO:0000313" key="2">
    <source>
        <dbReference type="Proteomes" id="UP000664382"/>
    </source>
</evidence>
<accession>A0A939MNW9</accession>